<feature type="domain" description="M23ase beta-sheet core" evidence="4">
    <location>
        <begin position="366"/>
        <end position="459"/>
    </location>
</feature>
<dbReference type="InterPro" id="IPR011055">
    <property type="entry name" value="Dup_hybrid_motif"/>
</dbReference>
<feature type="coiled-coil region" evidence="1">
    <location>
        <begin position="32"/>
        <end position="115"/>
    </location>
</feature>
<gene>
    <name evidence="5" type="ORF">G4911_15335</name>
</gene>
<dbReference type="Proteomes" id="UP000480681">
    <property type="component" value="Unassembled WGS sequence"/>
</dbReference>
<dbReference type="GO" id="GO:0004222">
    <property type="term" value="F:metalloendopeptidase activity"/>
    <property type="evidence" value="ECO:0007669"/>
    <property type="project" value="TreeGrafter"/>
</dbReference>
<feature type="chain" id="PRO_5043499923" evidence="3">
    <location>
        <begin position="35"/>
        <end position="466"/>
    </location>
</feature>
<evidence type="ECO:0000313" key="5">
    <source>
        <dbReference type="EMBL" id="NEX76090.1"/>
    </source>
</evidence>
<comment type="caution">
    <text evidence="5">The sequence shown here is derived from an EMBL/GenBank/DDBJ whole genome shotgun (WGS) entry which is preliminary data.</text>
</comment>
<dbReference type="Gene3D" id="6.10.250.3150">
    <property type="match status" value="1"/>
</dbReference>
<dbReference type="PANTHER" id="PTHR21666">
    <property type="entry name" value="PEPTIDASE-RELATED"/>
    <property type="match status" value="1"/>
</dbReference>
<feature type="signal peptide" evidence="3">
    <location>
        <begin position="1"/>
        <end position="34"/>
    </location>
</feature>
<keyword evidence="1" id="KW-0175">Coiled coil</keyword>
<dbReference type="PANTHER" id="PTHR21666:SF270">
    <property type="entry name" value="MUREIN HYDROLASE ACTIVATOR ENVC"/>
    <property type="match status" value="1"/>
</dbReference>
<feature type="compositionally biased region" description="Polar residues" evidence="2">
    <location>
        <begin position="309"/>
        <end position="341"/>
    </location>
</feature>
<dbReference type="InterPro" id="IPR050570">
    <property type="entry name" value="Cell_wall_metabolism_enzyme"/>
</dbReference>
<dbReference type="Pfam" id="PF01551">
    <property type="entry name" value="Peptidase_M23"/>
    <property type="match status" value="1"/>
</dbReference>
<name>A0AAW9YEY4_9GAMM</name>
<feature type="region of interest" description="Disordered" evidence="2">
    <location>
        <begin position="191"/>
        <end position="221"/>
    </location>
</feature>
<evidence type="ECO:0000256" key="2">
    <source>
        <dbReference type="SAM" id="MobiDB-lite"/>
    </source>
</evidence>
<sequence length="466" mass="52196">MRGCEVISQKTSRVGLLAGALFFCLVGGAGTAQAANQQLGAMQSEIKEQQKTLKLSKQELAKLNTQLKADEQAISAAAAKLDQTRLQLKQNQQKLADLQQDKLALEQQAKHQKQLLAKQAESAFQAGNHDYLKLLLNQQDPAKLSRSLDYYDYLNKARIEAIDALRATRNKLAKNQLATKETETRLQTLLSEQQEHHQSLLASQQSRAKVRNQLQQSVQNDEQKLTKLVKAEKALKARLEELRRQQEEKERRERAERERLAKIKAEQERQRRLEAQRLAAEQKRIAEQQRIAAQQQKAGEQQRLAAEQQRVTEQQNRVAKQQAAARSSTKASGGYNGLSTNGSLRWPVQGPILISYGSPRTAELKWKGTLIGASEGTQVKAVAPGQVVYADWLDGFGMLLVIDHGKGYMSLYGHNQSLLRQVGQSVEQGEPVALVGDSGGQDRPGLYFEIRYQGEAINPTKWLARR</sequence>
<evidence type="ECO:0000256" key="1">
    <source>
        <dbReference type="SAM" id="Coils"/>
    </source>
</evidence>
<evidence type="ECO:0000256" key="3">
    <source>
        <dbReference type="SAM" id="SignalP"/>
    </source>
</evidence>
<dbReference type="InterPro" id="IPR016047">
    <property type="entry name" value="M23ase_b-sheet_dom"/>
</dbReference>
<feature type="region of interest" description="Disordered" evidence="2">
    <location>
        <begin position="301"/>
        <end position="341"/>
    </location>
</feature>
<keyword evidence="3" id="KW-0732">Signal</keyword>
<evidence type="ECO:0000259" key="4">
    <source>
        <dbReference type="Pfam" id="PF01551"/>
    </source>
</evidence>
<dbReference type="FunFam" id="2.70.70.10:FF:000003">
    <property type="entry name" value="Murein hydrolase activator EnvC"/>
    <property type="match status" value="1"/>
</dbReference>
<dbReference type="EMBL" id="JAAIKZ010000026">
    <property type="protein sequence ID" value="NEX76090.1"/>
    <property type="molecule type" value="Genomic_DNA"/>
</dbReference>
<accession>A0AAW9YEY4</accession>
<protein>
    <submittedName>
        <fullName evidence="5">Peptidoglycan DD-metalloendopeptidase family protein</fullName>
    </submittedName>
</protein>
<organism evidence="5 6">
    <name type="scientific">Aeromonas rivipollensis</name>
    <dbReference type="NCBI Taxonomy" id="948519"/>
    <lineage>
        <taxon>Bacteria</taxon>
        <taxon>Pseudomonadati</taxon>
        <taxon>Pseudomonadota</taxon>
        <taxon>Gammaproteobacteria</taxon>
        <taxon>Aeromonadales</taxon>
        <taxon>Aeromonadaceae</taxon>
        <taxon>Aeromonas</taxon>
    </lineage>
</organism>
<evidence type="ECO:0000313" key="6">
    <source>
        <dbReference type="Proteomes" id="UP000480681"/>
    </source>
</evidence>
<dbReference type="RefSeq" id="WP_163148926.1">
    <property type="nucleotide sequence ID" value="NZ_JAAIKZ010000026.1"/>
</dbReference>
<feature type="compositionally biased region" description="Polar residues" evidence="2">
    <location>
        <begin position="200"/>
        <end position="220"/>
    </location>
</feature>
<dbReference type="SUPFAM" id="SSF51261">
    <property type="entry name" value="Duplicated hybrid motif"/>
    <property type="match status" value="1"/>
</dbReference>
<proteinExistence type="predicted"/>
<reference evidence="5 6" key="1">
    <citation type="submission" date="2020-02" db="EMBL/GenBank/DDBJ databases">
        <title>Genome sequencing of Aeromonas rivipollensis.</title>
        <authorList>
            <person name="Fono-Tamo Ubani E.K."/>
            <person name="Lekota K.E."/>
        </authorList>
    </citation>
    <scope>NUCLEOTIDE SEQUENCE [LARGE SCALE GENOMIC DNA]</scope>
    <source>
        <strain evidence="5 6">G87</strain>
    </source>
</reference>
<dbReference type="Gene3D" id="2.70.70.10">
    <property type="entry name" value="Glucose Permease (Domain IIA)"/>
    <property type="match status" value="1"/>
</dbReference>
<dbReference type="AlphaFoldDB" id="A0AAW9YEY4"/>
<dbReference type="CDD" id="cd12797">
    <property type="entry name" value="M23_peptidase"/>
    <property type="match status" value="1"/>
</dbReference>